<reference evidence="2" key="1">
    <citation type="submission" date="2016-10" db="EMBL/GenBank/DDBJ databases">
        <authorList>
            <person name="Varghese N."/>
            <person name="Submissions S."/>
        </authorList>
    </citation>
    <scope>NUCLEOTIDE SEQUENCE [LARGE SCALE GENOMIC DNA]</scope>
    <source>
        <strain evidence="2">92MFCol6.1</strain>
    </source>
</reference>
<accession>A0A1W1GYG2</accession>
<dbReference type="InterPro" id="IPR024476">
    <property type="entry name" value="DUF3861"/>
</dbReference>
<dbReference type="Gene3D" id="3.10.20.850">
    <property type="entry name" value="Protein of unknown function DUF3861"/>
    <property type="match status" value="1"/>
</dbReference>
<sequence length="102" mass="11069">MASPSNRYRISVTPIEKDGHQCTGRCTIELEHRASRDLMRLLESAPRTAGLSGDERATLVVATQLLRDIVQRHADTDGHALAAVAAQVLPALDALEQLPSSR</sequence>
<dbReference type="InterPro" id="IPR038194">
    <property type="entry name" value="DUF3861_sf"/>
</dbReference>
<gene>
    <name evidence="1" type="ORF">SAMN04488690_2103</name>
</gene>
<dbReference type="RefSeq" id="WP_080149476.1">
    <property type="nucleotide sequence ID" value="NZ_FWEU01000002.1"/>
</dbReference>
<name>A0A1W1GYG2_9GAMM</name>
<dbReference type="EMBL" id="FWEU01000002">
    <property type="protein sequence ID" value="SLM24382.1"/>
    <property type="molecule type" value="Genomic_DNA"/>
</dbReference>
<dbReference type="Proteomes" id="UP000191133">
    <property type="component" value="Unassembled WGS sequence"/>
</dbReference>
<organism evidence="1 2">
    <name type="scientific">Stenotrophomonas indicatrix</name>
    <dbReference type="NCBI Taxonomy" id="2045451"/>
    <lineage>
        <taxon>Bacteria</taxon>
        <taxon>Pseudomonadati</taxon>
        <taxon>Pseudomonadota</taxon>
        <taxon>Gammaproteobacteria</taxon>
        <taxon>Lysobacterales</taxon>
        <taxon>Lysobacteraceae</taxon>
        <taxon>Stenotrophomonas</taxon>
    </lineage>
</organism>
<dbReference type="AlphaFoldDB" id="A0A1W1GYG2"/>
<dbReference type="Pfam" id="PF12977">
    <property type="entry name" value="DUF3861"/>
    <property type="match status" value="1"/>
</dbReference>
<protein>
    <recommendedName>
        <fullName evidence="3">DUF3861 domain-containing protein</fullName>
    </recommendedName>
</protein>
<evidence type="ECO:0000313" key="1">
    <source>
        <dbReference type="EMBL" id="SLM24382.1"/>
    </source>
</evidence>
<evidence type="ECO:0000313" key="2">
    <source>
        <dbReference type="Proteomes" id="UP000191133"/>
    </source>
</evidence>
<proteinExistence type="predicted"/>
<evidence type="ECO:0008006" key="3">
    <source>
        <dbReference type="Google" id="ProtNLM"/>
    </source>
</evidence>